<accession>A0A8H6Y7U7</accession>
<comment type="caution">
    <text evidence="2">The sequence shown here is derived from an EMBL/GenBank/DDBJ whole genome shotgun (WGS) entry which is preliminary data.</text>
</comment>
<gene>
    <name evidence="2" type="ORF">MVEN_01089700</name>
</gene>
<protein>
    <recommendedName>
        <fullName evidence="1">BTB domain-containing protein</fullName>
    </recommendedName>
</protein>
<evidence type="ECO:0000259" key="1">
    <source>
        <dbReference type="Pfam" id="PF00651"/>
    </source>
</evidence>
<name>A0A8H6Y7U7_9AGAR</name>
<dbReference type="Pfam" id="PF00651">
    <property type="entry name" value="BTB"/>
    <property type="match status" value="1"/>
</dbReference>
<dbReference type="InterPro" id="IPR000210">
    <property type="entry name" value="BTB/POZ_dom"/>
</dbReference>
<evidence type="ECO:0000313" key="3">
    <source>
        <dbReference type="Proteomes" id="UP000620124"/>
    </source>
</evidence>
<evidence type="ECO:0000313" key="2">
    <source>
        <dbReference type="EMBL" id="KAF7354029.1"/>
    </source>
</evidence>
<proteinExistence type="predicted"/>
<feature type="domain" description="BTB" evidence="1">
    <location>
        <begin position="7"/>
        <end position="101"/>
    </location>
</feature>
<dbReference type="OrthoDB" id="3184970at2759"/>
<dbReference type="InterPro" id="IPR011333">
    <property type="entry name" value="SKP1/BTB/POZ_sf"/>
</dbReference>
<dbReference type="AlphaFoldDB" id="A0A8H6Y7U7"/>
<reference evidence="2" key="1">
    <citation type="submission" date="2020-05" db="EMBL/GenBank/DDBJ databases">
        <title>Mycena genomes resolve the evolution of fungal bioluminescence.</title>
        <authorList>
            <person name="Tsai I.J."/>
        </authorList>
    </citation>
    <scope>NUCLEOTIDE SEQUENCE</scope>
    <source>
        <strain evidence="2">CCC161011</strain>
    </source>
</reference>
<dbReference type="SUPFAM" id="SSF54695">
    <property type="entry name" value="POZ domain"/>
    <property type="match status" value="1"/>
</dbReference>
<sequence>MFNAPDADVTFRSADGVLFLVHRVNLQTHTEGFPPAEFATEGEICPLSESSETLEVLFEFIYPRRHPALDNMPFAKLAELAEAAEKYQVYSAMNICHLRMKEFLPAHAPEILSYAAKHDYPIVVAEVAPILIDMSLVDIVKLLPPHILLPWVRSTAKILTEL</sequence>
<dbReference type="Proteomes" id="UP000620124">
    <property type="component" value="Unassembled WGS sequence"/>
</dbReference>
<dbReference type="Gene3D" id="3.30.710.10">
    <property type="entry name" value="Potassium Channel Kv1.1, Chain A"/>
    <property type="match status" value="1"/>
</dbReference>
<organism evidence="2 3">
    <name type="scientific">Mycena venus</name>
    <dbReference type="NCBI Taxonomy" id="2733690"/>
    <lineage>
        <taxon>Eukaryota</taxon>
        <taxon>Fungi</taxon>
        <taxon>Dikarya</taxon>
        <taxon>Basidiomycota</taxon>
        <taxon>Agaricomycotina</taxon>
        <taxon>Agaricomycetes</taxon>
        <taxon>Agaricomycetidae</taxon>
        <taxon>Agaricales</taxon>
        <taxon>Marasmiineae</taxon>
        <taxon>Mycenaceae</taxon>
        <taxon>Mycena</taxon>
    </lineage>
</organism>
<keyword evidence="3" id="KW-1185">Reference proteome</keyword>
<dbReference type="EMBL" id="JACAZI010000008">
    <property type="protein sequence ID" value="KAF7354029.1"/>
    <property type="molecule type" value="Genomic_DNA"/>
</dbReference>